<feature type="repeat" description="WD" evidence="5">
    <location>
        <begin position="111"/>
        <end position="152"/>
    </location>
</feature>
<dbReference type="PANTHER" id="PTHR19848">
    <property type="entry name" value="WD40 REPEAT PROTEIN"/>
    <property type="match status" value="1"/>
</dbReference>
<keyword evidence="2 5" id="KW-0853">WD repeat</keyword>
<dbReference type="Pfam" id="PF08154">
    <property type="entry name" value="NLE"/>
    <property type="match status" value="1"/>
</dbReference>
<dbReference type="EMBL" id="CP056067">
    <property type="protein sequence ID" value="UVC54500.1"/>
    <property type="molecule type" value="Genomic_DNA"/>
</dbReference>
<dbReference type="SMART" id="SM00320">
    <property type="entry name" value="WD40"/>
    <property type="match status" value="8"/>
</dbReference>
<feature type="repeat" description="WD" evidence="5">
    <location>
        <begin position="244"/>
        <end position="286"/>
    </location>
</feature>
<dbReference type="PROSITE" id="PS50082">
    <property type="entry name" value="WD_REPEATS_2"/>
    <property type="match status" value="6"/>
</dbReference>
<dbReference type="PRINTS" id="PR00320">
    <property type="entry name" value="GPROTEINBRPT"/>
</dbReference>
<proteinExistence type="predicted"/>
<organism evidence="7 8">
    <name type="scientific">Theileria orientalis</name>
    <dbReference type="NCBI Taxonomy" id="68886"/>
    <lineage>
        <taxon>Eukaryota</taxon>
        <taxon>Sar</taxon>
        <taxon>Alveolata</taxon>
        <taxon>Apicomplexa</taxon>
        <taxon>Aconoidasida</taxon>
        <taxon>Piroplasmida</taxon>
        <taxon>Theileriidae</taxon>
        <taxon>Theileria</taxon>
    </lineage>
</organism>
<dbReference type="InterPro" id="IPR015943">
    <property type="entry name" value="WD40/YVTN_repeat-like_dom_sf"/>
</dbReference>
<protein>
    <recommendedName>
        <fullName evidence="6">NLE domain-containing protein</fullName>
    </recommendedName>
</protein>
<dbReference type="InterPro" id="IPR011047">
    <property type="entry name" value="Quinoprotein_ADH-like_sf"/>
</dbReference>
<keyword evidence="3" id="KW-0677">Repeat</keyword>
<dbReference type="AlphaFoldDB" id="A0A976XJI0"/>
<dbReference type="PANTHER" id="PTHR19848:SF0">
    <property type="entry name" value="NOTCHLESS PROTEIN HOMOLOG 1"/>
    <property type="match status" value="1"/>
</dbReference>
<gene>
    <name evidence="7" type="ORF">MACJ_004050</name>
</gene>
<evidence type="ECO:0000313" key="8">
    <source>
        <dbReference type="Proteomes" id="UP000244803"/>
    </source>
</evidence>
<dbReference type="Gene3D" id="2.130.10.10">
    <property type="entry name" value="YVTN repeat-like/Quinoprotein amine dehydrogenase"/>
    <property type="match status" value="4"/>
</dbReference>
<feature type="domain" description="NLE" evidence="6">
    <location>
        <begin position="8"/>
        <end position="76"/>
    </location>
</feature>
<feature type="repeat" description="WD" evidence="5">
    <location>
        <begin position="153"/>
        <end position="194"/>
    </location>
</feature>
<reference evidence="7" key="1">
    <citation type="submission" date="2022-07" db="EMBL/GenBank/DDBJ databases">
        <title>Evaluation of T. orientalis genome assembly methods using nanopore sequencing and analysis of variation between genomes.</title>
        <authorList>
            <person name="Yam J."/>
            <person name="Micallef M.L."/>
            <person name="Liu M."/>
            <person name="Djordjevic S.P."/>
            <person name="Bogema D.R."/>
            <person name="Jenkins C."/>
        </authorList>
    </citation>
    <scope>NUCLEOTIDE SEQUENCE</scope>
    <source>
        <strain evidence="7">Fish Creek</strain>
    </source>
</reference>
<dbReference type="PROSITE" id="PS00678">
    <property type="entry name" value="WD_REPEATS_1"/>
    <property type="match status" value="3"/>
</dbReference>
<dbReference type="PROSITE" id="PS50294">
    <property type="entry name" value="WD_REPEATS_REGION"/>
    <property type="match status" value="6"/>
</dbReference>
<feature type="repeat" description="WD" evidence="5">
    <location>
        <begin position="194"/>
        <end position="243"/>
    </location>
</feature>
<dbReference type="InterPro" id="IPR020472">
    <property type="entry name" value="WD40_PAC1"/>
</dbReference>
<dbReference type="InterPro" id="IPR001680">
    <property type="entry name" value="WD40_rpt"/>
</dbReference>
<evidence type="ECO:0000256" key="3">
    <source>
        <dbReference type="ARBA" id="ARBA00022737"/>
    </source>
</evidence>
<dbReference type="InterPro" id="IPR012972">
    <property type="entry name" value="NLE"/>
</dbReference>
<keyword evidence="4" id="KW-0539">Nucleus</keyword>
<dbReference type="CDD" id="cd00200">
    <property type="entry name" value="WD40"/>
    <property type="match status" value="1"/>
</dbReference>
<comment type="subcellular location">
    <subcellularLocation>
        <location evidence="1">Nucleus</location>
        <location evidence="1">Nucleolus</location>
    </subcellularLocation>
</comment>
<evidence type="ECO:0000313" key="7">
    <source>
        <dbReference type="EMBL" id="UVC54500.1"/>
    </source>
</evidence>
<evidence type="ECO:0000256" key="4">
    <source>
        <dbReference type="ARBA" id="ARBA00023242"/>
    </source>
</evidence>
<feature type="repeat" description="WD" evidence="5">
    <location>
        <begin position="373"/>
        <end position="404"/>
    </location>
</feature>
<evidence type="ECO:0000259" key="6">
    <source>
        <dbReference type="Pfam" id="PF08154"/>
    </source>
</evidence>
<dbReference type="GO" id="GO:0000027">
    <property type="term" value="P:ribosomal large subunit assembly"/>
    <property type="evidence" value="ECO:0007669"/>
    <property type="project" value="TreeGrafter"/>
</dbReference>
<dbReference type="Pfam" id="PF00400">
    <property type="entry name" value="WD40"/>
    <property type="match status" value="7"/>
</dbReference>
<evidence type="ECO:0000256" key="5">
    <source>
        <dbReference type="PROSITE-ProRule" id="PRU00221"/>
    </source>
</evidence>
<name>A0A976XJI0_THEOR</name>
<feature type="repeat" description="WD" evidence="5">
    <location>
        <begin position="415"/>
        <end position="456"/>
    </location>
</feature>
<sequence length="504" mass="56374">MDSSDSEVIIQLRDVNNVFLGSSTTVPINLSKDQIEQLLKALLKTEANYDDDVDNNKYSFILENSEEIKTTLEDALNLSTKEFSGELVFKITYIPISIYSIRPVTRCSSSLQGHTESVLCLEFSPDGAYLASGSGDTTVRIWDLSTQTPIKTFTGHKNWVMSISWSPDGNTLSSGGMDNNVIIWDPKTGSNTVLNGHTKAVTTLAWQPLHNMNNTDNYPYLASGSMDFTVRIWSVKSYTCIRTLSGHTRGISQVLWSADHENRIFSSSRDTLIKVWEASTGALIKDLKGHAHWINTLTSNTSRLIKSGPYSPENFESGKTKFESMEAMISESKNIYQRFKQESGQERLLSGSDDNTMFIWLPNSDTNKPLHRLTGHQQLINHVSFSANGRYFASASFDKSIRIWCGITGKYLKTLRGHIGRVYRIAWSCRGNYLVSASSDSTLKLWDAETGKLKYDLPGHSDEIYTLDWSNCGKTVASGTIKINKVETSKCVGGKDRLVKLWCH</sequence>
<evidence type="ECO:0000256" key="1">
    <source>
        <dbReference type="ARBA" id="ARBA00004604"/>
    </source>
</evidence>
<dbReference type="Proteomes" id="UP000244803">
    <property type="component" value="Chromosome 4"/>
</dbReference>
<dbReference type="GO" id="GO:0005730">
    <property type="term" value="C:nucleolus"/>
    <property type="evidence" value="ECO:0007669"/>
    <property type="project" value="UniProtKB-SubCell"/>
</dbReference>
<evidence type="ECO:0000256" key="2">
    <source>
        <dbReference type="ARBA" id="ARBA00022574"/>
    </source>
</evidence>
<dbReference type="InterPro" id="IPR019775">
    <property type="entry name" value="WD40_repeat_CS"/>
</dbReference>
<dbReference type="SUPFAM" id="SSF50998">
    <property type="entry name" value="Quinoprotein alcohol dehydrogenase-like"/>
    <property type="match status" value="1"/>
</dbReference>
<accession>A0A976XJI0</accession>